<protein>
    <submittedName>
        <fullName evidence="1">DUF3231 family protein</fullName>
    </submittedName>
</protein>
<dbReference type="Pfam" id="PF11553">
    <property type="entry name" value="DUF3231"/>
    <property type="match status" value="2"/>
</dbReference>
<sequence>MQFNENNIRLTSAEMSQLWGAYINDSLAVCVLKYFLEKVEDKEIRPILEQTFELSESHLEKLTSIFTVENFPIPQGFTDEDININAPRLYSDTYFLKYVYQMSQLGLNAYSIALPTVTRADILAYFSECLTEFIELHKMTTNLLLSKGLYIRPPYIPTPKEVDFVKSKSFLAGWLGERRPLLALEISNLFNNIQRNALGVATLLGFSQVANSKEVRQYMVHGKEIASKHVEIFGSILREEDLPVPMTWDSEVTDSTVSPFSDKLMMFQTTALNGIGMGYYGASIATSPRHDLATHYARLSFEIGKYSEEGTKIMFENGWFEQPPQAIDRDELAKRKS</sequence>
<organism evidence="1 2">
    <name type="scientific">Niallia alba</name>
    <dbReference type="NCBI Taxonomy" id="2729105"/>
    <lineage>
        <taxon>Bacteria</taxon>
        <taxon>Bacillati</taxon>
        <taxon>Bacillota</taxon>
        <taxon>Bacilli</taxon>
        <taxon>Bacillales</taxon>
        <taxon>Bacillaceae</taxon>
        <taxon>Niallia</taxon>
    </lineage>
</organism>
<evidence type="ECO:0000313" key="1">
    <source>
        <dbReference type="EMBL" id="NMO75721.1"/>
    </source>
</evidence>
<dbReference type="InterPro" id="IPR021617">
    <property type="entry name" value="DUF3231"/>
</dbReference>
<name>A0A7Y0PKY1_9BACI</name>
<dbReference type="RefSeq" id="WP_098798127.1">
    <property type="nucleotide sequence ID" value="NZ_JABBPK010000001.1"/>
</dbReference>
<keyword evidence="2" id="KW-1185">Reference proteome</keyword>
<dbReference type="Proteomes" id="UP000588491">
    <property type="component" value="Unassembled WGS sequence"/>
</dbReference>
<dbReference type="EMBL" id="JABBPK010000001">
    <property type="protein sequence ID" value="NMO75721.1"/>
    <property type="molecule type" value="Genomic_DNA"/>
</dbReference>
<evidence type="ECO:0000313" key="2">
    <source>
        <dbReference type="Proteomes" id="UP000588491"/>
    </source>
</evidence>
<dbReference type="Gene3D" id="1.20.1260.10">
    <property type="match status" value="2"/>
</dbReference>
<accession>A0A7Y0PKY1</accession>
<dbReference type="AlphaFoldDB" id="A0A7Y0PKY1"/>
<reference evidence="1 2" key="1">
    <citation type="submission" date="2020-04" db="EMBL/GenBank/DDBJ databases">
        <title>Bacillus sp. UniB3 isolated from commercial digestive syrup.</title>
        <authorList>
            <person name="Thorat V."/>
            <person name="Kirdat K."/>
            <person name="Tiwarekar B."/>
            <person name="Yadav A."/>
        </authorList>
    </citation>
    <scope>NUCLEOTIDE SEQUENCE [LARGE SCALE GENOMIC DNA]</scope>
    <source>
        <strain evidence="1 2">UniB3</strain>
    </source>
</reference>
<gene>
    <name evidence="1" type="ORF">HHU08_01530</name>
</gene>
<comment type="caution">
    <text evidence="1">The sequence shown here is derived from an EMBL/GenBank/DDBJ whole genome shotgun (WGS) entry which is preliminary data.</text>
</comment>
<proteinExistence type="predicted"/>
<dbReference type="InterPro" id="IPR012347">
    <property type="entry name" value="Ferritin-like"/>
</dbReference>